<dbReference type="EMBL" id="CP067420">
    <property type="protein sequence ID" value="QQP91348.1"/>
    <property type="molecule type" value="Genomic_DNA"/>
</dbReference>
<accession>A0ABX7BAF1</accession>
<evidence type="ECO:0000313" key="1">
    <source>
        <dbReference type="EMBL" id="QQP91348.1"/>
    </source>
</evidence>
<organism evidence="1 2">
    <name type="scientific">Skermanella cutis</name>
    <dbReference type="NCBI Taxonomy" id="2775420"/>
    <lineage>
        <taxon>Bacteria</taxon>
        <taxon>Pseudomonadati</taxon>
        <taxon>Pseudomonadota</taxon>
        <taxon>Alphaproteobacteria</taxon>
        <taxon>Rhodospirillales</taxon>
        <taxon>Azospirillaceae</taxon>
        <taxon>Skermanella</taxon>
    </lineage>
</organism>
<reference evidence="1" key="1">
    <citation type="submission" date="2021-02" db="EMBL/GenBank/DDBJ databases">
        <title>Skermanella TT6 skin isolate.</title>
        <authorList>
            <person name="Lee K."/>
            <person name="Ganzorig M."/>
        </authorList>
    </citation>
    <scope>NUCLEOTIDE SEQUENCE</scope>
    <source>
        <strain evidence="1">TT6</strain>
    </source>
</reference>
<evidence type="ECO:0000313" key="2">
    <source>
        <dbReference type="Proteomes" id="UP000595197"/>
    </source>
</evidence>
<dbReference type="RefSeq" id="WP_201079164.1">
    <property type="nucleotide sequence ID" value="NZ_CP067420.1"/>
</dbReference>
<dbReference type="Gene3D" id="2.110.10.10">
    <property type="entry name" value="Hemopexin-like domain"/>
    <property type="match status" value="2"/>
</dbReference>
<sequence length="436" mass="47418">MPSQLTGSVALPNDECLLFSDNVFHVLDAVSGTVGDGPLPITDRFTGLWSMGKVVPVYWGCGKMFFFNGPEFVRFDLRTQQVDYPEPRIVAHGWPGLWPSGIDAAFNAGNGKIYFFKGGAYIRYDMALDRADPGYPRGIAENWPGVWPDGVDAALCPDGLTVVFFRGTEHVIYDLLGDAVVAGPLPNDGLAIDPLPSGFMRPARDLTPQQANGIVAHLAQRGQLTLKEGQNPLRIGGDGTILSPTPRQRIALSPALVAGVRYANKLNRSADVIDNVDQRMAVALWRLARWANASSPDVEVITHLGIGHGGPNPDDCHNLGRAIDFAGIEGRLSGRPFALDVLRDWGSRPASAPGTYRLGEDDEPAWELFKRVYAFGTFECECRGAGKDPWPPTEIGEGGYVICPDYHGAGTPDDLRLRQQHSDHIHMQIGPTRGAW</sequence>
<evidence type="ECO:0008006" key="3">
    <source>
        <dbReference type="Google" id="ProtNLM"/>
    </source>
</evidence>
<dbReference type="Pfam" id="PF00045">
    <property type="entry name" value="Hemopexin"/>
    <property type="match status" value="2"/>
</dbReference>
<name>A0ABX7BAF1_9PROT</name>
<gene>
    <name evidence="1" type="ORF">IGS68_09125</name>
</gene>
<dbReference type="InterPro" id="IPR036375">
    <property type="entry name" value="Hemopexin-like_dom_sf"/>
</dbReference>
<dbReference type="InterPro" id="IPR018487">
    <property type="entry name" value="Hemopexin-like_repeat"/>
</dbReference>
<keyword evidence="2" id="KW-1185">Reference proteome</keyword>
<proteinExistence type="predicted"/>
<dbReference type="Proteomes" id="UP000595197">
    <property type="component" value="Chromosome"/>
</dbReference>
<dbReference type="PROSITE" id="PS51642">
    <property type="entry name" value="HEMOPEXIN_2"/>
    <property type="match status" value="2"/>
</dbReference>
<protein>
    <recommendedName>
        <fullName evidence="3">Hemopexin</fullName>
    </recommendedName>
</protein>
<dbReference type="SUPFAM" id="SSF50923">
    <property type="entry name" value="Hemopexin-like domain"/>
    <property type="match status" value="1"/>
</dbReference>
<dbReference type="SMART" id="SM00120">
    <property type="entry name" value="HX"/>
    <property type="match status" value="3"/>
</dbReference>